<evidence type="ECO:0000313" key="2">
    <source>
        <dbReference type="EMBL" id="KAA6327750.1"/>
    </source>
</evidence>
<proteinExistence type="predicted"/>
<dbReference type="InterPro" id="IPR035386">
    <property type="entry name" value="Arm-DNA-bind_5"/>
</dbReference>
<protein>
    <submittedName>
        <fullName evidence="2">Tyrosine recombinase XerD</fullName>
    </submittedName>
</protein>
<evidence type="ECO:0000259" key="1">
    <source>
        <dbReference type="Pfam" id="PF17293"/>
    </source>
</evidence>
<name>A0A5J4R353_9ZZZZ</name>
<feature type="domain" description="Arm DNA-binding" evidence="1">
    <location>
        <begin position="9"/>
        <end position="45"/>
    </location>
</feature>
<accession>A0A5J4R353</accession>
<comment type="caution">
    <text evidence="2">The sequence shown here is derived from an EMBL/GenBank/DDBJ whole genome shotgun (WGS) entry which is preliminary data.</text>
</comment>
<dbReference type="AlphaFoldDB" id="A0A5J4R353"/>
<sequence>MQSTFKILFYLKRNASRKNGNVPIIGRITVDGKIAQISTKLEIHPGN</sequence>
<dbReference type="Pfam" id="PF17293">
    <property type="entry name" value="Arm-DNA-bind_5"/>
    <property type="match status" value="1"/>
</dbReference>
<reference evidence="2" key="1">
    <citation type="submission" date="2019-03" db="EMBL/GenBank/DDBJ databases">
        <title>Single cell metagenomics reveals metabolic interactions within the superorganism composed of flagellate Streblomastix strix and complex community of Bacteroidetes bacteria on its surface.</title>
        <authorList>
            <person name="Treitli S.C."/>
            <person name="Kolisko M."/>
            <person name="Husnik F."/>
            <person name="Keeling P."/>
            <person name="Hampl V."/>
        </authorList>
    </citation>
    <scope>NUCLEOTIDE SEQUENCE</scope>
    <source>
        <strain evidence="2">STM</strain>
    </source>
</reference>
<gene>
    <name evidence="2" type="ORF">EZS27_023280</name>
</gene>
<dbReference type="EMBL" id="SNRY01001935">
    <property type="protein sequence ID" value="KAA6327750.1"/>
    <property type="molecule type" value="Genomic_DNA"/>
</dbReference>
<organism evidence="2">
    <name type="scientific">termite gut metagenome</name>
    <dbReference type="NCBI Taxonomy" id="433724"/>
    <lineage>
        <taxon>unclassified sequences</taxon>
        <taxon>metagenomes</taxon>
        <taxon>organismal metagenomes</taxon>
    </lineage>
</organism>